<accession>B4N0J3</accession>
<reference evidence="2 3" key="1">
    <citation type="journal article" date="2007" name="Nature">
        <title>Evolution of genes and genomes on the Drosophila phylogeny.</title>
        <authorList>
            <consortium name="Drosophila 12 Genomes Consortium"/>
            <person name="Clark A.G."/>
            <person name="Eisen M.B."/>
            <person name="Smith D.R."/>
            <person name="Bergman C.M."/>
            <person name="Oliver B."/>
            <person name="Markow T.A."/>
            <person name="Kaufman T.C."/>
            <person name="Kellis M."/>
            <person name="Gelbart W."/>
            <person name="Iyer V.N."/>
            <person name="Pollard D.A."/>
            <person name="Sackton T.B."/>
            <person name="Larracuente A.M."/>
            <person name="Singh N.D."/>
            <person name="Abad J.P."/>
            <person name="Abt D.N."/>
            <person name="Adryan B."/>
            <person name="Aguade M."/>
            <person name="Akashi H."/>
            <person name="Anderson W.W."/>
            <person name="Aquadro C.F."/>
            <person name="Ardell D.H."/>
            <person name="Arguello R."/>
            <person name="Artieri C.G."/>
            <person name="Barbash D.A."/>
            <person name="Barker D."/>
            <person name="Barsanti P."/>
            <person name="Batterham P."/>
            <person name="Batzoglou S."/>
            <person name="Begun D."/>
            <person name="Bhutkar A."/>
            <person name="Blanco E."/>
            <person name="Bosak S.A."/>
            <person name="Bradley R.K."/>
            <person name="Brand A.D."/>
            <person name="Brent M.R."/>
            <person name="Brooks A.N."/>
            <person name="Brown R.H."/>
            <person name="Butlin R.K."/>
            <person name="Caggese C."/>
            <person name="Calvi B.R."/>
            <person name="Bernardo de Carvalho A."/>
            <person name="Caspi A."/>
            <person name="Castrezana S."/>
            <person name="Celniker S.E."/>
            <person name="Chang J.L."/>
            <person name="Chapple C."/>
            <person name="Chatterji S."/>
            <person name="Chinwalla A."/>
            <person name="Civetta A."/>
            <person name="Clifton S.W."/>
            <person name="Comeron J.M."/>
            <person name="Costello J.C."/>
            <person name="Coyne J.A."/>
            <person name="Daub J."/>
            <person name="David R.G."/>
            <person name="Delcher A.L."/>
            <person name="Delehaunty K."/>
            <person name="Do C.B."/>
            <person name="Ebling H."/>
            <person name="Edwards K."/>
            <person name="Eickbush T."/>
            <person name="Evans J.D."/>
            <person name="Filipski A."/>
            <person name="Findeiss S."/>
            <person name="Freyhult E."/>
            <person name="Fulton L."/>
            <person name="Fulton R."/>
            <person name="Garcia A.C."/>
            <person name="Gardiner A."/>
            <person name="Garfield D.A."/>
            <person name="Garvin B.E."/>
            <person name="Gibson G."/>
            <person name="Gilbert D."/>
            <person name="Gnerre S."/>
            <person name="Godfrey J."/>
            <person name="Good R."/>
            <person name="Gotea V."/>
            <person name="Gravely B."/>
            <person name="Greenberg A.J."/>
            <person name="Griffiths-Jones S."/>
            <person name="Gross S."/>
            <person name="Guigo R."/>
            <person name="Gustafson E.A."/>
            <person name="Haerty W."/>
            <person name="Hahn M.W."/>
            <person name="Halligan D.L."/>
            <person name="Halpern A.L."/>
            <person name="Halter G.M."/>
            <person name="Han M.V."/>
            <person name="Heger A."/>
            <person name="Hillier L."/>
            <person name="Hinrichs A.S."/>
            <person name="Holmes I."/>
            <person name="Hoskins R.A."/>
            <person name="Hubisz M.J."/>
            <person name="Hultmark D."/>
            <person name="Huntley M.A."/>
            <person name="Jaffe D.B."/>
            <person name="Jagadeeshan S."/>
            <person name="Jeck W.R."/>
            <person name="Johnson J."/>
            <person name="Jones C.D."/>
            <person name="Jordan W.C."/>
            <person name="Karpen G.H."/>
            <person name="Kataoka E."/>
            <person name="Keightley P.D."/>
            <person name="Kheradpour P."/>
            <person name="Kirkness E.F."/>
            <person name="Koerich L.B."/>
            <person name="Kristiansen K."/>
            <person name="Kudrna D."/>
            <person name="Kulathinal R.J."/>
            <person name="Kumar S."/>
            <person name="Kwok R."/>
            <person name="Lander E."/>
            <person name="Langley C.H."/>
            <person name="Lapoint R."/>
            <person name="Lazzaro B.P."/>
            <person name="Lee S.J."/>
            <person name="Levesque L."/>
            <person name="Li R."/>
            <person name="Lin C.F."/>
            <person name="Lin M.F."/>
            <person name="Lindblad-Toh K."/>
            <person name="Llopart A."/>
            <person name="Long M."/>
            <person name="Low L."/>
            <person name="Lozovsky E."/>
            <person name="Lu J."/>
            <person name="Luo M."/>
            <person name="Machado C.A."/>
            <person name="Makalowski W."/>
            <person name="Marzo M."/>
            <person name="Matsuda M."/>
            <person name="Matzkin L."/>
            <person name="McAllister B."/>
            <person name="McBride C.S."/>
            <person name="McKernan B."/>
            <person name="McKernan K."/>
            <person name="Mendez-Lago M."/>
            <person name="Minx P."/>
            <person name="Mollenhauer M.U."/>
            <person name="Montooth K."/>
            <person name="Mount S.M."/>
            <person name="Mu X."/>
            <person name="Myers E."/>
            <person name="Negre B."/>
            <person name="Newfeld S."/>
            <person name="Nielsen R."/>
            <person name="Noor M.A."/>
            <person name="O'Grady P."/>
            <person name="Pachter L."/>
            <person name="Papaceit M."/>
            <person name="Parisi M.J."/>
            <person name="Parisi M."/>
            <person name="Parts L."/>
            <person name="Pedersen J.S."/>
            <person name="Pesole G."/>
            <person name="Phillippy A.M."/>
            <person name="Ponting C.P."/>
            <person name="Pop M."/>
            <person name="Porcelli D."/>
            <person name="Powell J.R."/>
            <person name="Prohaska S."/>
            <person name="Pruitt K."/>
            <person name="Puig M."/>
            <person name="Quesneville H."/>
            <person name="Ram K.R."/>
            <person name="Rand D."/>
            <person name="Rasmussen M.D."/>
            <person name="Reed L.K."/>
            <person name="Reenan R."/>
            <person name="Reily A."/>
            <person name="Remington K.A."/>
            <person name="Rieger T.T."/>
            <person name="Ritchie M.G."/>
            <person name="Robin C."/>
            <person name="Rogers Y.H."/>
            <person name="Rohde C."/>
            <person name="Rozas J."/>
            <person name="Rubenfield M.J."/>
            <person name="Ruiz A."/>
            <person name="Russo S."/>
            <person name="Salzberg S.L."/>
            <person name="Sanchez-Gracia A."/>
            <person name="Saranga D.J."/>
            <person name="Sato H."/>
            <person name="Schaeffer S.W."/>
            <person name="Schatz M.C."/>
            <person name="Schlenke T."/>
            <person name="Schwartz R."/>
            <person name="Segarra C."/>
            <person name="Singh R.S."/>
            <person name="Sirot L."/>
            <person name="Sirota M."/>
            <person name="Sisneros N.B."/>
            <person name="Smith C.D."/>
            <person name="Smith T.F."/>
            <person name="Spieth J."/>
            <person name="Stage D.E."/>
            <person name="Stark A."/>
            <person name="Stephan W."/>
            <person name="Strausberg R.L."/>
            <person name="Strempel S."/>
            <person name="Sturgill D."/>
            <person name="Sutton G."/>
            <person name="Sutton G.G."/>
            <person name="Tao W."/>
            <person name="Teichmann S."/>
            <person name="Tobari Y.N."/>
            <person name="Tomimura Y."/>
            <person name="Tsolas J.M."/>
            <person name="Valente V.L."/>
            <person name="Venter E."/>
            <person name="Venter J.C."/>
            <person name="Vicario S."/>
            <person name="Vieira F.G."/>
            <person name="Vilella A.J."/>
            <person name="Villasante A."/>
            <person name="Walenz B."/>
            <person name="Wang J."/>
            <person name="Wasserman M."/>
            <person name="Watts T."/>
            <person name="Wilson D."/>
            <person name="Wilson R.K."/>
            <person name="Wing R.A."/>
            <person name="Wolfner M.F."/>
            <person name="Wong A."/>
            <person name="Wong G.K."/>
            <person name="Wu C.I."/>
            <person name="Wu G."/>
            <person name="Yamamoto D."/>
            <person name="Yang H.P."/>
            <person name="Yang S.P."/>
            <person name="Yorke J.A."/>
            <person name="Yoshida K."/>
            <person name="Zdobnov E."/>
            <person name="Zhang P."/>
            <person name="Zhang Y."/>
            <person name="Zimin A.V."/>
            <person name="Baldwin J."/>
            <person name="Abdouelleil A."/>
            <person name="Abdulkadir J."/>
            <person name="Abebe A."/>
            <person name="Abera B."/>
            <person name="Abreu J."/>
            <person name="Acer S.C."/>
            <person name="Aftuck L."/>
            <person name="Alexander A."/>
            <person name="An P."/>
            <person name="Anderson E."/>
            <person name="Anderson S."/>
            <person name="Arachi H."/>
            <person name="Azer M."/>
            <person name="Bachantsang P."/>
            <person name="Barry A."/>
            <person name="Bayul T."/>
            <person name="Berlin A."/>
            <person name="Bessette D."/>
            <person name="Bloom T."/>
            <person name="Blye J."/>
            <person name="Boguslavskiy L."/>
            <person name="Bonnet C."/>
            <person name="Boukhgalter B."/>
            <person name="Bourzgui I."/>
            <person name="Brown A."/>
            <person name="Cahill P."/>
            <person name="Channer S."/>
            <person name="Cheshatsang Y."/>
            <person name="Chuda L."/>
            <person name="Citroen M."/>
            <person name="Collymore A."/>
            <person name="Cooke P."/>
            <person name="Costello M."/>
            <person name="D'Aco K."/>
            <person name="Daza R."/>
            <person name="De Haan G."/>
            <person name="DeGray S."/>
            <person name="DeMaso C."/>
            <person name="Dhargay N."/>
            <person name="Dooley K."/>
            <person name="Dooley E."/>
            <person name="Doricent M."/>
            <person name="Dorje P."/>
            <person name="Dorjee K."/>
            <person name="Dupes A."/>
            <person name="Elong R."/>
            <person name="Falk J."/>
            <person name="Farina A."/>
            <person name="Faro S."/>
            <person name="Ferguson D."/>
            <person name="Fisher S."/>
            <person name="Foley C.D."/>
            <person name="Franke A."/>
            <person name="Friedrich D."/>
            <person name="Gadbois L."/>
            <person name="Gearin G."/>
            <person name="Gearin C.R."/>
            <person name="Giannoukos G."/>
            <person name="Goode T."/>
            <person name="Graham J."/>
            <person name="Grandbois E."/>
            <person name="Grewal S."/>
            <person name="Gyaltsen K."/>
            <person name="Hafez N."/>
            <person name="Hagos B."/>
            <person name="Hall J."/>
            <person name="Henson C."/>
            <person name="Hollinger A."/>
            <person name="Honan T."/>
            <person name="Huard M.D."/>
            <person name="Hughes L."/>
            <person name="Hurhula B."/>
            <person name="Husby M.E."/>
            <person name="Kamat A."/>
            <person name="Kanga B."/>
            <person name="Kashin S."/>
            <person name="Khazanovich D."/>
            <person name="Kisner P."/>
            <person name="Lance K."/>
            <person name="Lara M."/>
            <person name="Lee W."/>
            <person name="Lennon N."/>
            <person name="Letendre F."/>
            <person name="LeVine R."/>
            <person name="Lipovsky A."/>
            <person name="Liu X."/>
            <person name="Liu J."/>
            <person name="Liu S."/>
            <person name="Lokyitsang T."/>
            <person name="Lokyitsang Y."/>
            <person name="Lubonja R."/>
            <person name="Lui A."/>
            <person name="MacDonald P."/>
            <person name="Magnisalis V."/>
            <person name="Maru K."/>
            <person name="Matthews C."/>
            <person name="McCusker W."/>
            <person name="McDonough S."/>
            <person name="Mehta T."/>
            <person name="Meldrim J."/>
            <person name="Meneus L."/>
            <person name="Mihai O."/>
            <person name="Mihalev A."/>
            <person name="Mihova T."/>
            <person name="Mittelman R."/>
            <person name="Mlenga V."/>
            <person name="Montmayeur A."/>
            <person name="Mulrain L."/>
            <person name="Navidi A."/>
            <person name="Naylor J."/>
            <person name="Negash T."/>
            <person name="Nguyen T."/>
            <person name="Nguyen N."/>
            <person name="Nicol R."/>
            <person name="Norbu C."/>
            <person name="Norbu N."/>
            <person name="Novod N."/>
            <person name="O'Neill B."/>
            <person name="Osman S."/>
            <person name="Markiewicz E."/>
            <person name="Oyono O.L."/>
            <person name="Patti C."/>
            <person name="Phunkhang P."/>
            <person name="Pierre F."/>
            <person name="Priest M."/>
            <person name="Raghuraman S."/>
            <person name="Rege F."/>
            <person name="Reyes R."/>
            <person name="Rise C."/>
            <person name="Rogov P."/>
            <person name="Ross K."/>
            <person name="Ryan E."/>
            <person name="Settipalli S."/>
            <person name="Shea T."/>
            <person name="Sherpa N."/>
            <person name="Shi L."/>
            <person name="Shih D."/>
            <person name="Sparrow T."/>
            <person name="Spaulding J."/>
            <person name="Stalker J."/>
            <person name="Stange-Thomann N."/>
            <person name="Stavropoulos S."/>
            <person name="Stone C."/>
            <person name="Strader C."/>
            <person name="Tesfaye S."/>
            <person name="Thomson T."/>
            <person name="Thoulutsang Y."/>
            <person name="Thoulutsang D."/>
            <person name="Topham K."/>
            <person name="Topping I."/>
            <person name="Tsamla T."/>
            <person name="Vassiliev H."/>
            <person name="Vo A."/>
            <person name="Wangchuk T."/>
            <person name="Wangdi T."/>
            <person name="Weiand M."/>
            <person name="Wilkinson J."/>
            <person name="Wilson A."/>
            <person name="Yadav S."/>
            <person name="Young G."/>
            <person name="Yu Q."/>
            <person name="Zembek L."/>
            <person name="Zhong D."/>
            <person name="Zimmer A."/>
            <person name="Zwirko Z."/>
            <person name="Jaffe D.B."/>
            <person name="Alvarez P."/>
            <person name="Brockman W."/>
            <person name="Butler J."/>
            <person name="Chin C."/>
            <person name="Gnerre S."/>
            <person name="Grabherr M."/>
            <person name="Kleber M."/>
            <person name="Mauceli E."/>
            <person name="MacCallum I."/>
        </authorList>
    </citation>
    <scope>NUCLEOTIDE SEQUENCE [LARGE SCALE GENOMIC DNA]</scope>
    <source>
        <strain evidence="3">Tucson 14030-0811.24</strain>
    </source>
</reference>
<dbReference type="OMA" id="PEKFCPI"/>
<proteinExistence type="predicted"/>
<dbReference type="SMART" id="SM00454">
    <property type="entry name" value="SAM"/>
    <property type="match status" value="1"/>
</dbReference>
<dbReference type="SUPFAM" id="SSF47769">
    <property type="entry name" value="SAM/Pointed domain"/>
    <property type="match status" value="1"/>
</dbReference>
<dbReference type="PANTHER" id="PTHR46829:SF1">
    <property type="entry name" value="STERILE ALPHA MOTIF DOMAIN-CONTAINING PROTEIN 15"/>
    <property type="match status" value="1"/>
</dbReference>
<dbReference type="PROSITE" id="PS50105">
    <property type="entry name" value="SAM_DOMAIN"/>
    <property type="match status" value="1"/>
</dbReference>
<dbReference type="Pfam" id="PF00536">
    <property type="entry name" value="SAM_1"/>
    <property type="match status" value="1"/>
</dbReference>
<dbReference type="InterPro" id="IPR001660">
    <property type="entry name" value="SAM"/>
</dbReference>
<evidence type="ECO:0000313" key="3">
    <source>
        <dbReference type="Proteomes" id="UP000007798"/>
    </source>
</evidence>
<dbReference type="Gene3D" id="1.10.150.50">
    <property type="entry name" value="Transcription Factor, Ets-1"/>
    <property type="match status" value="1"/>
</dbReference>
<dbReference type="HOGENOM" id="CLU_795175_0_0_1"/>
<feature type="domain" description="SAM" evidence="1">
    <location>
        <begin position="78"/>
        <end position="141"/>
    </location>
</feature>
<dbReference type="SMR" id="B4N0J3"/>
<dbReference type="OrthoDB" id="6133291at2759"/>
<name>B4N0J3_DROWI</name>
<dbReference type="PANTHER" id="PTHR46829">
    <property type="entry name" value="STERILE ALPHA MOTIF DOMAIN-CONTAINING PROTEIN 15"/>
    <property type="match status" value="1"/>
</dbReference>
<keyword evidence="3" id="KW-1185">Reference proteome</keyword>
<protein>
    <recommendedName>
        <fullName evidence="1">SAM domain-containing protein</fullName>
    </recommendedName>
</protein>
<dbReference type="InParanoid" id="B4N0J3"/>
<sequence length="348" mass="41592">MPYLYGIADTKFLVRKLKKKISNDVVPPIKFQRRDFLKNSPKFNLHDVPIQFRCSPASLLELCVNAVDKVPLSPVFEWDDMDIRRWIKSYGYPEYMNTFRENMIWGRKLLLLDAAALSAMNIKDFDHIRHIAYGIRMLFHFELTRWSHSISLPDEKPNELYLLFHTQTGINYDEVRRSDLYRRMKLLSKRSLNLDHWDLLDLWLRRERERKCTVLIGQVPRYSMFKCEKPKVEQVGLEGHMDESVMCRTCIPPCDCDWTERDNHLPWRLSCLTPAVGMSRSKWMAMDTRCSYCIPPCECRWPSRYYLTGTVMKCLQKKFPEKFCPIFDERMRATARPSLIERWTRFSF</sequence>
<dbReference type="EMBL" id="CH963920">
    <property type="protein sequence ID" value="EDW77606.1"/>
    <property type="molecule type" value="Genomic_DNA"/>
</dbReference>
<gene>
    <name evidence="2" type="primary">Dwil\GK24470</name>
    <name evidence="2" type="ORF">Dwil_GK24470</name>
</gene>
<dbReference type="eggNOG" id="ENOG502S3Z4">
    <property type="taxonomic scope" value="Eukaryota"/>
</dbReference>
<organism evidence="2 3">
    <name type="scientific">Drosophila willistoni</name>
    <name type="common">Fruit fly</name>
    <dbReference type="NCBI Taxonomy" id="7260"/>
    <lineage>
        <taxon>Eukaryota</taxon>
        <taxon>Metazoa</taxon>
        <taxon>Ecdysozoa</taxon>
        <taxon>Arthropoda</taxon>
        <taxon>Hexapoda</taxon>
        <taxon>Insecta</taxon>
        <taxon>Pterygota</taxon>
        <taxon>Neoptera</taxon>
        <taxon>Endopterygota</taxon>
        <taxon>Diptera</taxon>
        <taxon>Brachycera</taxon>
        <taxon>Muscomorpha</taxon>
        <taxon>Ephydroidea</taxon>
        <taxon>Drosophilidae</taxon>
        <taxon>Drosophila</taxon>
        <taxon>Sophophora</taxon>
    </lineage>
</organism>
<evidence type="ECO:0000259" key="1">
    <source>
        <dbReference type="PROSITE" id="PS50105"/>
    </source>
</evidence>
<dbReference type="AlphaFoldDB" id="B4N0J3"/>
<dbReference type="InterPro" id="IPR013761">
    <property type="entry name" value="SAM/pointed_sf"/>
</dbReference>
<dbReference type="PhylomeDB" id="B4N0J3"/>
<dbReference type="KEGG" id="dwi:6644010"/>
<evidence type="ECO:0000313" key="2">
    <source>
        <dbReference type="EMBL" id="EDW77606.1"/>
    </source>
</evidence>
<dbReference type="Proteomes" id="UP000007798">
    <property type="component" value="Unassembled WGS sequence"/>
</dbReference>